<organism evidence="1 2">
    <name type="scientific">Dallia pectoralis</name>
    <name type="common">Alaska blackfish</name>
    <dbReference type="NCBI Taxonomy" id="75939"/>
    <lineage>
        <taxon>Eukaryota</taxon>
        <taxon>Metazoa</taxon>
        <taxon>Chordata</taxon>
        <taxon>Craniata</taxon>
        <taxon>Vertebrata</taxon>
        <taxon>Euteleostomi</taxon>
        <taxon>Actinopterygii</taxon>
        <taxon>Neopterygii</taxon>
        <taxon>Teleostei</taxon>
        <taxon>Protacanthopterygii</taxon>
        <taxon>Esociformes</taxon>
        <taxon>Umbridae</taxon>
        <taxon>Dallia</taxon>
    </lineage>
</organism>
<name>A0ACC2H3U0_DALPE</name>
<evidence type="ECO:0000313" key="2">
    <source>
        <dbReference type="Proteomes" id="UP001157502"/>
    </source>
</evidence>
<dbReference type="EMBL" id="CM055733">
    <property type="protein sequence ID" value="KAJ8010659.1"/>
    <property type="molecule type" value="Genomic_DNA"/>
</dbReference>
<comment type="caution">
    <text evidence="1">The sequence shown here is derived from an EMBL/GenBank/DDBJ whole genome shotgun (WGS) entry which is preliminary data.</text>
</comment>
<reference evidence="1" key="1">
    <citation type="submission" date="2021-05" db="EMBL/GenBank/DDBJ databases">
        <authorList>
            <person name="Pan Q."/>
            <person name="Jouanno E."/>
            <person name="Zahm M."/>
            <person name="Klopp C."/>
            <person name="Cabau C."/>
            <person name="Louis A."/>
            <person name="Berthelot C."/>
            <person name="Parey E."/>
            <person name="Roest Crollius H."/>
            <person name="Montfort J."/>
            <person name="Robinson-Rechavi M."/>
            <person name="Bouchez O."/>
            <person name="Lampietro C."/>
            <person name="Lopez Roques C."/>
            <person name="Donnadieu C."/>
            <person name="Postlethwait J."/>
            <person name="Bobe J."/>
            <person name="Dillon D."/>
            <person name="Chandos A."/>
            <person name="von Hippel F."/>
            <person name="Guiguen Y."/>
        </authorList>
    </citation>
    <scope>NUCLEOTIDE SEQUENCE</scope>
    <source>
        <strain evidence="1">YG-Jan2019</strain>
    </source>
</reference>
<accession>A0ACC2H3U0</accession>
<protein>
    <submittedName>
        <fullName evidence="1">Uncharacterized protein</fullName>
    </submittedName>
</protein>
<proteinExistence type="predicted"/>
<sequence>MKRNYLSGAQKRKKKEESKKVFSTLKLQKNTRDSITKPSCLVNRPWKLRTNDTLDIFTEVLCVSECPMRRHLASRSRCSDYKDLRDENRVKGPHICLRLGPPNY</sequence>
<gene>
    <name evidence="1" type="ORF">DPEC_G00077400</name>
</gene>
<evidence type="ECO:0000313" key="1">
    <source>
        <dbReference type="EMBL" id="KAJ8010659.1"/>
    </source>
</evidence>
<dbReference type="Proteomes" id="UP001157502">
    <property type="component" value="Chromosome 6"/>
</dbReference>
<keyword evidence="2" id="KW-1185">Reference proteome</keyword>